<dbReference type="AlphaFoldDB" id="A0A0H2RW51"/>
<reference evidence="1 2" key="1">
    <citation type="submission" date="2015-04" db="EMBL/GenBank/DDBJ databases">
        <title>Complete genome sequence of Schizopora paradoxa KUC8140, a cosmopolitan wood degrader in East Asia.</title>
        <authorList>
            <consortium name="DOE Joint Genome Institute"/>
            <person name="Min B."/>
            <person name="Park H."/>
            <person name="Jang Y."/>
            <person name="Kim J.-J."/>
            <person name="Kim K.H."/>
            <person name="Pangilinan J."/>
            <person name="Lipzen A."/>
            <person name="Riley R."/>
            <person name="Grigoriev I.V."/>
            <person name="Spatafora J.W."/>
            <person name="Choi I.-G."/>
        </authorList>
    </citation>
    <scope>NUCLEOTIDE SEQUENCE [LARGE SCALE GENOMIC DNA]</scope>
    <source>
        <strain evidence="1 2">KUC8140</strain>
    </source>
</reference>
<gene>
    <name evidence="1" type="ORF">SCHPADRAFT_901962</name>
</gene>
<dbReference type="Proteomes" id="UP000053477">
    <property type="component" value="Unassembled WGS sequence"/>
</dbReference>
<dbReference type="EMBL" id="KQ085923">
    <property type="protein sequence ID" value="KLO15852.1"/>
    <property type="molecule type" value="Genomic_DNA"/>
</dbReference>
<keyword evidence="2" id="KW-1185">Reference proteome</keyword>
<sequence length="437" mass="49508">MWRCLPVLSRKGLSTSHVDTQFIEGFEACVERSRGLPLDGFLYFYLALRDPDGHLKSDPAEIFVNGAFETSLLHCARWRSCSWKFIYGDDVDFNAVYPPFLDFRKLFVTIDAPLLEELSFGASQDLDLLGVFSSFVKAHIAWNIPKLRALTTVNTLSVPPFKYRALLHSLTVNFHRVQFSYQVSSLRSRLQGMRSLRTVELSFIDCCFENASSSLPADEMPSVSTLSITLLACTQSFTLSYLLWHEFRFTNFPNLVELHITLDIEDGDDLVIWNGYNIALFSFVGPTMIADCEPRYPSLETLVVTVRPKMEPPSPQSGQTPLPKLFLPCCCIPSLKHLRIRSTQFWVLSDSIVGGDVSLEHPTPTFIEQGEQLVAINLQTATFEVPRIEGIVPWVRKLTSKMQDTGCWGRFSKLTVVQSGEAEVIPRDEIERWCEAK</sequence>
<accession>A0A0H2RW51</accession>
<evidence type="ECO:0008006" key="3">
    <source>
        <dbReference type="Google" id="ProtNLM"/>
    </source>
</evidence>
<proteinExistence type="predicted"/>
<organism evidence="1 2">
    <name type="scientific">Schizopora paradoxa</name>
    <dbReference type="NCBI Taxonomy" id="27342"/>
    <lineage>
        <taxon>Eukaryota</taxon>
        <taxon>Fungi</taxon>
        <taxon>Dikarya</taxon>
        <taxon>Basidiomycota</taxon>
        <taxon>Agaricomycotina</taxon>
        <taxon>Agaricomycetes</taxon>
        <taxon>Hymenochaetales</taxon>
        <taxon>Schizoporaceae</taxon>
        <taxon>Schizopora</taxon>
    </lineage>
</organism>
<evidence type="ECO:0000313" key="2">
    <source>
        <dbReference type="Proteomes" id="UP000053477"/>
    </source>
</evidence>
<evidence type="ECO:0000313" key="1">
    <source>
        <dbReference type="EMBL" id="KLO15852.1"/>
    </source>
</evidence>
<dbReference type="InParanoid" id="A0A0H2RW51"/>
<name>A0A0H2RW51_9AGAM</name>
<protein>
    <recommendedName>
        <fullName evidence="3">F-box domain-containing protein</fullName>
    </recommendedName>
</protein>